<name>A0A1G8UUA9_9STAP</name>
<dbReference type="STRING" id="586411.SAMN05216187_10195"/>
<dbReference type="EMBL" id="FNFI01000001">
    <property type="protein sequence ID" value="SDJ56665.1"/>
    <property type="molecule type" value="Genomic_DNA"/>
</dbReference>
<evidence type="ECO:0000259" key="1">
    <source>
        <dbReference type="Pfam" id="PF07553"/>
    </source>
</evidence>
<sequence>MSMSKAGIYDQLVSEYGEAFPEEAAQYAIDNIEFDWNENALKSAENYQDIMDMSHAAIYDQLVSEYGEQFTPEEAQYTIDNLK</sequence>
<reference evidence="3" key="1">
    <citation type="submission" date="2016-10" db="EMBL/GenBank/DDBJ databases">
        <authorList>
            <person name="Varghese N."/>
            <person name="Submissions S."/>
        </authorList>
    </citation>
    <scope>NUCLEOTIDE SEQUENCE [LARGE SCALE GENOMIC DNA]</scope>
    <source>
        <strain evidence="3">CGMCC 1.8911</strain>
    </source>
</reference>
<accession>A0A1G8UUA9</accession>
<dbReference type="AlphaFoldDB" id="A0A1G8UUA9"/>
<feature type="domain" description="Putative host cell surface-exposed lipoprotein Ltp-like HTH region" evidence="1">
    <location>
        <begin position="1"/>
        <end position="32"/>
    </location>
</feature>
<dbReference type="Gene3D" id="1.10.10.10">
    <property type="entry name" value="Winged helix-like DNA-binding domain superfamily/Winged helix DNA-binding domain"/>
    <property type="match status" value="2"/>
</dbReference>
<dbReference type="InterPro" id="IPR036388">
    <property type="entry name" value="WH-like_DNA-bd_sf"/>
</dbReference>
<feature type="domain" description="Putative host cell surface-exposed lipoprotein Ltp-like HTH region" evidence="1">
    <location>
        <begin position="35"/>
        <end position="82"/>
    </location>
</feature>
<dbReference type="Pfam" id="PF07553">
    <property type="entry name" value="Lipoprotein_Ltp"/>
    <property type="match status" value="2"/>
</dbReference>
<protein>
    <submittedName>
        <fullName evidence="2">Host cell surface-exposed lipoprotein</fullName>
    </submittedName>
</protein>
<dbReference type="Proteomes" id="UP000242700">
    <property type="component" value="Unassembled WGS sequence"/>
</dbReference>
<dbReference type="InterPro" id="IPR011434">
    <property type="entry name" value="Ltp-like_HTH"/>
</dbReference>
<keyword evidence="2" id="KW-0449">Lipoprotein</keyword>
<proteinExistence type="predicted"/>
<evidence type="ECO:0000313" key="2">
    <source>
        <dbReference type="EMBL" id="SDJ56665.1"/>
    </source>
</evidence>
<organism evidence="2 3">
    <name type="scientific">Jeotgalicoccus aerolatus</name>
    <dbReference type="NCBI Taxonomy" id="709510"/>
    <lineage>
        <taxon>Bacteria</taxon>
        <taxon>Bacillati</taxon>
        <taxon>Bacillota</taxon>
        <taxon>Bacilli</taxon>
        <taxon>Bacillales</taxon>
        <taxon>Staphylococcaceae</taxon>
        <taxon>Jeotgalicoccus</taxon>
    </lineage>
</organism>
<evidence type="ECO:0000313" key="3">
    <source>
        <dbReference type="Proteomes" id="UP000242700"/>
    </source>
</evidence>
<gene>
    <name evidence="2" type="ORF">SAMN05216187_10195</name>
</gene>
<dbReference type="OrthoDB" id="1669102at2"/>